<dbReference type="GO" id="GO:0003993">
    <property type="term" value="F:acid phosphatase activity"/>
    <property type="evidence" value="ECO:0007669"/>
    <property type="project" value="InterPro"/>
</dbReference>
<feature type="signal peptide" evidence="5">
    <location>
        <begin position="1"/>
        <end position="34"/>
    </location>
</feature>
<reference evidence="8" key="1">
    <citation type="submission" date="2022-06" db="EMBL/GenBank/DDBJ databases">
        <title>Gracilimonas sp. CAU 1638 isolated from sea sediment.</title>
        <authorList>
            <person name="Kim W."/>
        </authorList>
    </citation>
    <scope>NUCLEOTIDE SEQUENCE</scope>
    <source>
        <strain evidence="8">CAU 1638</strain>
    </source>
</reference>
<dbReference type="EMBL" id="JANDBC010000001">
    <property type="protein sequence ID" value="MCP9291543.1"/>
    <property type="molecule type" value="Genomic_DNA"/>
</dbReference>
<dbReference type="PROSITE" id="PS50853">
    <property type="entry name" value="FN3"/>
    <property type="match status" value="2"/>
</dbReference>
<dbReference type="InterPro" id="IPR015914">
    <property type="entry name" value="PAPs_N"/>
</dbReference>
<dbReference type="Gene3D" id="2.60.40.4070">
    <property type="match status" value="1"/>
</dbReference>
<organism evidence="8 9">
    <name type="scientific">Gracilimonas sediminicola</name>
    <dbReference type="NCBI Taxonomy" id="2952158"/>
    <lineage>
        <taxon>Bacteria</taxon>
        <taxon>Pseudomonadati</taxon>
        <taxon>Balneolota</taxon>
        <taxon>Balneolia</taxon>
        <taxon>Balneolales</taxon>
        <taxon>Balneolaceae</taxon>
        <taxon>Gracilimonas</taxon>
    </lineage>
</organism>
<dbReference type="NCBIfam" id="TIGR04183">
    <property type="entry name" value="Por_Secre_tail"/>
    <property type="match status" value="1"/>
</dbReference>
<dbReference type="PANTHER" id="PTHR33607:SF2">
    <property type="entry name" value="ENDONUCLEASE-1"/>
    <property type="match status" value="1"/>
</dbReference>
<keyword evidence="9" id="KW-1185">Reference proteome</keyword>
<feature type="domain" description="LTD" evidence="7">
    <location>
        <begin position="530"/>
        <end position="657"/>
    </location>
</feature>
<dbReference type="PROSITE" id="PS51841">
    <property type="entry name" value="LTD"/>
    <property type="match status" value="3"/>
</dbReference>
<comment type="caution">
    <text evidence="8">The sequence shown here is derived from an EMBL/GenBank/DDBJ whole genome shotgun (WGS) entry which is preliminary data.</text>
</comment>
<dbReference type="RefSeq" id="WP_255134408.1">
    <property type="nucleotide sequence ID" value="NZ_JANDBC010000001.1"/>
</dbReference>
<dbReference type="Pfam" id="PF16656">
    <property type="entry name" value="Pur_ac_phosph_N"/>
    <property type="match status" value="2"/>
</dbReference>
<feature type="region of interest" description="Disordered" evidence="4">
    <location>
        <begin position="491"/>
        <end position="517"/>
    </location>
</feature>
<sequence>MEGLTQGNKMPRNVYGCFTAFLFALIFSIQPAIAQNQTIGAGLEGQALIDYLQQNYSPAQTLGYDTARDTMYAVIDNDNGNLTGVYTGYTITLDPNEDPSTDAFYKGVNAEHTWPQSMGAGNEPAKSDIHHLFPTKSNVNSARNNDPLGEIDDNLTDTWYYLDQSQSSIPSSNIDLYAENYGSTTFEPREQHKGNAARAVFYFVAIYQAQADQNFFDQQKNDLYQWHYLDEVDANELNRSSAIAGYQGNENPFILDTSLVRRAFFPDGNTGGSDTTPPVISSVQSSNIGANSATITWGTDELATSQVNYGATTSYGSTQSSGSFTTSHSLTLTGLTANTTYNYQVSSTDGSGNSSSSGNFTFTTAEEGTSAGSIVFSEIFYDTPGTDSDEEWIEIYNGTSSTIDLSGYTVTDNNGTGSSYTFPSGSTIAPSSYFTVASNSAGFQSLYGFDADQYGSIPALNNGGDVLILTDGQSNEVDIVAWEGGASAGLPSGWGSSSDPSAATGESIYRSSPGSDSDSYTDWAVAVNNGDPQTQASAPVVDYVLFSEIFYDTPGTDADEEWIELYNPTSQQIDLTGYTIIDNNGTGSSYTFPSGTVIEASSYFTVASNQAGFNALYTNDAYQYGGIPALNNGGDALLLNNASGSTIDQVAWEGGASSGVPSGWGAGPTASTGESLVRSSFDVDNDDETDWTTATNNGDPATIEATDTTAPVISSVASSNITETEASITWTTDEPANSQVNYGTTTSYGSSAGSGSYVTSHSQTLTGLTAGTDYFYQVVSTDEAGNTSVDETYSFTTASPPASSTPDILISEIFYDTPGNESKEEWVEIYNTTGQEIQLNGWTLVDDNGNGQSFTFANKHKIGGNTFMTLALDRKDFKALYNKNADDFVNLPPLNNGGDVLVLKDASGNVIDAVAWEGGANSLVSGWGSSSLPSAGEGNSIYRSDLGTDTDTYNDWTTSSDLGSPMTQSDGTFFASVNDNTESRVEEGPGEELPAQVTLGNFPNPFNPTTQIAYTLPEAQRVKVTVFNMLGQQVATLVDGFTEAGAHQVVFDASAMSSGLYLYSIQTRSTVITKKMMLIK</sequence>
<evidence type="ECO:0000259" key="6">
    <source>
        <dbReference type="PROSITE" id="PS50853"/>
    </source>
</evidence>
<keyword evidence="2" id="KW-0540">Nuclease</keyword>
<protein>
    <submittedName>
        <fullName evidence="8">Lamin tail domain-containing protein</fullName>
    </submittedName>
</protein>
<proteinExistence type="inferred from homology"/>
<evidence type="ECO:0000313" key="8">
    <source>
        <dbReference type="EMBL" id="MCP9291543.1"/>
    </source>
</evidence>
<dbReference type="InterPro" id="IPR036415">
    <property type="entry name" value="Lamin_tail_dom_sf"/>
</dbReference>
<feature type="chain" id="PRO_5040856444" evidence="5">
    <location>
        <begin position="35"/>
        <end position="1080"/>
    </location>
</feature>
<dbReference type="PANTHER" id="PTHR33607">
    <property type="entry name" value="ENDONUCLEASE-1"/>
    <property type="match status" value="1"/>
</dbReference>
<dbReference type="SUPFAM" id="SSF54060">
    <property type="entry name" value="His-Me finger endonucleases"/>
    <property type="match status" value="1"/>
</dbReference>
<evidence type="ECO:0000256" key="2">
    <source>
        <dbReference type="ARBA" id="ARBA00022722"/>
    </source>
</evidence>
<dbReference type="InterPro" id="IPR026444">
    <property type="entry name" value="Secre_tail"/>
</dbReference>
<evidence type="ECO:0000256" key="1">
    <source>
        <dbReference type="ARBA" id="ARBA00006429"/>
    </source>
</evidence>
<dbReference type="GO" id="GO:0004518">
    <property type="term" value="F:nuclease activity"/>
    <property type="evidence" value="ECO:0007669"/>
    <property type="project" value="UniProtKB-KW"/>
</dbReference>
<name>A0A9X2L4E8_9BACT</name>
<feature type="domain" description="Fibronectin type-III" evidence="6">
    <location>
        <begin position="712"/>
        <end position="800"/>
    </location>
</feature>
<evidence type="ECO:0000313" key="9">
    <source>
        <dbReference type="Proteomes" id="UP001139125"/>
    </source>
</evidence>
<dbReference type="Pfam" id="PF18962">
    <property type="entry name" value="Por_Secre_tail"/>
    <property type="match status" value="1"/>
</dbReference>
<dbReference type="SMART" id="SM00060">
    <property type="entry name" value="FN3"/>
    <property type="match status" value="2"/>
</dbReference>
<dbReference type="AlphaFoldDB" id="A0A9X2L4E8"/>
<keyword evidence="3" id="KW-0378">Hydrolase</keyword>
<dbReference type="Pfam" id="PF00932">
    <property type="entry name" value="LTD"/>
    <property type="match status" value="3"/>
</dbReference>
<gene>
    <name evidence="8" type="ORF">NM125_08115</name>
</gene>
<feature type="domain" description="LTD" evidence="7">
    <location>
        <begin position="796"/>
        <end position="918"/>
    </location>
</feature>
<dbReference type="InterPro" id="IPR007346">
    <property type="entry name" value="Endonuclease-I"/>
</dbReference>
<dbReference type="SUPFAM" id="SSF49363">
    <property type="entry name" value="Purple acid phosphatase, N-terminal domain"/>
    <property type="match status" value="2"/>
</dbReference>
<keyword evidence="5" id="KW-0732">Signal</keyword>
<feature type="domain" description="LTD" evidence="7">
    <location>
        <begin position="362"/>
        <end position="484"/>
    </location>
</feature>
<evidence type="ECO:0000256" key="5">
    <source>
        <dbReference type="SAM" id="SignalP"/>
    </source>
</evidence>
<dbReference type="InterPro" id="IPR044925">
    <property type="entry name" value="His-Me_finger_sf"/>
</dbReference>
<evidence type="ECO:0000259" key="7">
    <source>
        <dbReference type="PROSITE" id="PS51841"/>
    </source>
</evidence>
<comment type="similarity">
    <text evidence="1">Belongs to the EndA/NucM nuclease family.</text>
</comment>
<dbReference type="InterPro" id="IPR003961">
    <property type="entry name" value="FN3_dom"/>
</dbReference>
<accession>A0A9X2L4E8</accession>
<dbReference type="InterPro" id="IPR008963">
    <property type="entry name" value="Purple_acid_Pase-like_N"/>
</dbReference>
<feature type="domain" description="Fibronectin type-III" evidence="6">
    <location>
        <begin position="279"/>
        <end position="367"/>
    </location>
</feature>
<dbReference type="GO" id="GO:0046872">
    <property type="term" value="F:metal ion binding"/>
    <property type="evidence" value="ECO:0007669"/>
    <property type="project" value="InterPro"/>
</dbReference>
<dbReference type="Gene3D" id="2.60.40.1260">
    <property type="entry name" value="Lamin Tail domain"/>
    <property type="match status" value="3"/>
</dbReference>
<evidence type="ECO:0000256" key="4">
    <source>
        <dbReference type="SAM" id="MobiDB-lite"/>
    </source>
</evidence>
<dbReference type="Pfam" id="PF04231">
    <property type="entry name" value="Endonuclease_1"/>
    <property type="match status" value="1"/>
</dbReference>
<dbReference type="CDD" id="cd00063">
    <property type="entry name" value="FN3"/>
    <property type="match status" value="2"/>
</dbReference>
<dbReference type="Gene3D" id="2.60.40.380">
    <property type="entry name" value="Purple acid phosphatase-like, N-terminal"/>
    <property type="match status" value="2"/>
</dbReference>
<evidence type="ECO:0000256" key="3">
    <source>
        <dbReference type="ARBA" id="ARBA00022801"/>
    </source>
</evidence>
<dbReference type="Proteomes" id="UP001139125">
    <property type="component" value="Unassembled WGS sequence"/>
</dbReference>
<dbReference type="InterPro" id="IPR001322">
    <property type="entry name" value="Lamin_tail_dom"/>
</dbReference>
<dbReference type="SUPFAM" id="SSF74853">
    <property type="entry name" value="Lamin A/C globular tail domain"/>
    <property type="match status" value="3"/>
</dbReference>